<organism evidence="13 14">
    <name type="scientific">Sphingomonas liriopis</name>
    <dbReference type="NCBI Taxonomy" id="2949094"/>
    <lineage>
        <taxon>Bacteria</taxon>
        <taxon>Pseudomonadati</taxon>
        <taxon>Pseudomonadota</taxon>
        <taxon>Alphaproteobacteria</taxon>
        <taxon>Sphingomonadales</taxon>
        <taxon>Sphingomonadaceae</taxon>
        <taxon>Sphingomonas</taxon>
    </lineage>
</organism>
<evidence type="ECO:0000256" key="5">
    <source>
        <dbReference type="ARBA" id="ARBA00022692"/>
    </source>
</evidence>
<sequence>MTLDRAVLALARAGGVDIVSTEPGLRTVRTRPLAGRMTIARALDRLLADTGYRAVAGRAGGYRIVATPLRRPRPRPVLPPPQRPAPVPADIVVTASKQRVPLLRYPGSLTLVTGTPRRPDGGTGDVTDLARQLPILQSTQLGPGRNKVFIRGIADSSFNGTTQSTASVYLDDVQLNASGPDPGLRLYDMRTVEVMEGPQGTLYGAGAIGGVLRLTSNAPELGRVAGSLGVGVTTTQSGAPGYDLAGMVNLPLVDDRLALRSVVYAVRDGGYIDDRRRGARNVNRTDTVGLRLALRADPGDGWRVETGGVAQRIASRDGQYAQRGDGPLTRSTAVAQPFTDRFLFGRLTIVKDWDSGLHLVSATGVADYRTDEVFDATPPTGPAARTPILYRLDNDKLLLSQELRLSRSLADGRSWLAGFSLVSDRSILTRSLRSGGEAIDIVGVSNVTRAASGFAEATAALAPDLSVTLGGRYTSARVDGEPSSTRRPVAFIKGRSTQRFDPTVALSYRIAPDLAAFARYQTGFRTGGLAVAQGVGRVANFDADSIDFAEVGVRRLRHGATGLGLSLSGSAARWTGIQADLLNRRGQPFTTNLGDARIQTVETSLDWVPVPRFTIAASALYTHNTVYGPIADQSRLDNRRLPETPPFAAHAALDYAWPEGTVTPRVGATIGYVGRSVLGTGDLLDVSQGDYLLLGLSAGARWRELDVTLGLDNLTNARVNRFAFGNPFGLATRDQTTPLRPRNLRIGVATAW</sequence>
<evidence type="ECO:0000256" key="7">
    <source>
        <dbReference type="ARBA" id="ARBA00023065"/>
    </source>
</evidence>
<dbReference type="PANTHER" id="PTHR32552">
    <property type="entry name" value="FERRICHROME IRON RECEPTOR-RELATED"/>
    <property type="match status" value="1"/>
</dbReference>
<keyword evidence="8 11" id="KW-0798">TonB box</keyword>
<comment type="subcellular location">
    <subcellularLocation>
        <location evidence="1">Cell outer membrane</location>
        <topology evidence="1">Multi-pass membrane protein</topology>
    </subcellularLocation>
</comment>
<keyword evidence="10" id="KW-0998">Cell outer membrane</keyword>
<keyword evidence="3" id="KW-1134">Transmembrane beta strand</keyword>
<dbReference type="InterPro" id="IPR011662">
    <property type="entry name" value="Secretin/TonB_short_N"/>
</dbReference>
<evidence type="ECO:0000256" key="9">
    <source>
        <dbReference type="ARBA" id="ARBA00023136"/>
    </source>
</evidence>
<dbReference type="PANTHER" id="PTHR32552:SF81">
    <property type="entry name" value="TONB-DEPENDENT OUTER MEMBRANE RECEPTOR"/>
    <property type="match status" value="1"/>
</dbReference>
<evidence type="ECO:0000256" key="11">
    <source>
        <dbReference type="RuleBase" id="RU003357"/>
    </source>
</evidence>
<keyword evidence="9 11" id="KW-0472">Membrane</keyword>
<keyword evidence="13" id="KW-0675">Receptor</keyword>
<dbReference type="AlphaFoldDB" id="A0A9X2KNE3"/>
<evidence type="ECO:0000256" key="10">
    <source>
        <dbReference type="ARBA" id="ARBA00023237"/>
    </source>
</evidence>
<keyword evidence="2" id="KW-0813">Transport</keyword>
<evidence type="ECO:0000256" key="8">
    <source>
        <dbReference type="ARBA" id="ARBA00023077"/>
    </source>
</evidence>
<evidence type="ECO:0000256" key="2">
    <source>
        <dbReference type="ARBA" id="ARBA00022448"/>
    </source>
</evidence>
<dbReference type="InterPro" id="IPR012910">
    <property type="entry name" value="Plug_dom"/>
</dbReference>
<dbReference type="InterPro" id="IPR036942">
    <property type="entry name" value="Beta-barrel_TonB_sf"/>
</dbReference>
<evidence type="ECO:0000256" key="3">
    <source>
        <dbReference type="ARBA" id="ARBA00022452"/>
    </source>
</evidence>
<accession>A0A9X2KNE3</accession>
<evidence type="ECO:0000259" key="12">
    <source>
        <dbReference type="SMART" id="SM00965"/>
    </source>
</evidence>
<feature type="domain" description="Secretin/TonB short N-terminal" evidence="12">
    <location>
        <begin position="16"/>
        <end position="67"/>
    </location>
</feature>
<dbReference type="SMART" id="SM00965">
    <property type="entry name" value="STN"/>
    <property type="match status" value="1"/>
</dbReference>
<comment type="similarity">
    <text evidence="11">Belongs to the TonB-dependent receptor family.</text>
</comment>
<dbReference type="Proteomes" id="UP001139486">
    <property type="component" value="Unassembled WGS sequence"/>
</dbReference>
<dbReference type="InterPro" id="IPR039426">
    <property type="entry name" value="TonB-dep_rcpt-like"/>
</dbReference>
<evidence type="ECO:0000256" key="4">
    <source>
        <dbReference type="ARBA" id="ARBA00022496"/>
    </source>
</evidence>
<protein>
    <submittedName>
        <fullName evidence="13">TonB-dependent receptor</fullName>
    </submittedName>
</protein>
<dbReference type="EMBL" id="JAMLDY010000002">
    <property type="protein sequence ID" value="MCP3733569.1"/>
    <property type="molecule type" value="Genomic_DNA"/>
</dbReference>
<dbReference type="Gene3D" id="3.55.50.30">
    <property type="match status" value="1"/>
</dbReference>
<keyword evidence="5" id="KW-0812">Transmembrane</keyword>
<evidence type="ECO:0000313" key="14">
    <source>
        <dbReference type="Proteomes" id="UP001139486"/>
    </source>
</evidence>
<dbReference type="SUPFAM" id="SSF56935">
    <property type="entry name" value="Porins"/>
    <property type="match status" value="1"/>
</dbReference>
<keyword evidence="7" id="KW-0406">Ion transport</keyword>
<dbReference type="Pfam" id="PF07715">
    <property type="entry name" value="Plug"/>
    <property type="match status" value="1"/>
</dbReference>
<dbReference type="Pfam" id="PF00593">
    <property type="entry name" value="TonB_dep_Rec_b-barrel"/>
    <property type="match status" value="1"/>
</dbReference>
<evidence type="ECO:0000256" key="6">
    <source>
        <dbReference type="ARBA" id="ARBA00023004"/>
    </source>
</evidence>
<dbReference type="InterPro" id="IPR000531">
    <property type="entry name" value="Beta-barrel_TonB"/>
</dbReference>
<keyword evidence="4" id="KW-0410">Iron transport</keyword>
<keyword evidence="14" id="KW-1185">Reference proteome</keyword>
<dbReference type="Gene3D" id="2.40.170.20">
    <property type="entry name" value="TonB-dependent receptor, beta-barrel domain"/>
    <property type="match status" value="1"/>
</dbReference>
<keyword evidence="6" id="KW-0408">Iron</keyword>
<reference evidence="13" key="1">
    <citation type="submission" date="2022-05" db="EMBL/GenBank/DDBJ databases">
        <title>Sphingomonas sp. strain RP10 Genome sequencing and assembly.</title>
        <authorList>
            <person name="Kim I."/>
        </authorList>
    </citation>
    <scope>NUCLEOTIDE SEQUENCE</scope>
    <source>
        <strain evidence="13">RP10</strain>
    </source>
</reference>
<dbReference type="RefSeq" id="WP_254287582.1">
    <property type="nucleotide sequence ID" value="NZ_JAMLDY010000002.1"/>
</dbReference>
<gene>
    <name evidence="13" type="ORF">M9979_01555</name>
</gene>
<name>A0A9X2KNE3_9SPHN</name>
<comment type="caution">
    <text evidence="13">The sequence shown here is derived from an EMBL/GenBank/DDBJ whole genome shotgun (WGS) entry which is preliminary data.</text>
</comment>
<dbReference type="GO" id="GO:0006826">
    <property type="term" value="P:iron ion transport"/>
    <property type="evidence" value="ECO:0007669"/>
    <property type="project" value="UniProtKB-KW"/>
</dbReference>
<evidence type="ECO:0000256" key="1">
    <source>
        <dbReference type="ARBA" id="ARBA00004571"/>
    </source>
</evidence>
<dbReference type="GO" id="GO:0009279">
    <property type="term" value="C:cell outer membrane"/>
    <property type="evidence" value="ECO:0007669"/>
    <property type="project" value="UniProtKB-SubCell"/>
</dbReference>
<proteinExistence type="inferred from homology"/>
<evidence type="ECO:0000313" key="13">
    <source>
        <dbReference type="EMBL" id="MCP3733569.1"/>
    </source>
</evidence>